<dbReference type="InterPro" id="IPR036390">
    <property type="entry name" value="WH_DNA-bd_sf"/>
</dbReference>
<evidence type="ECO:0000313" key="3">
    <source>
        <dbReference type="Proteomes" id="UP000188354"/>
    </source>
</evidence>
<evidence type="ECO:0000259" key="1">
    <source>
        <dbReference type="Pfam" id="PF04824"/>
    </source>
</evidence>
<organism evidence="2 3">
    <name type="scientific">Lupinus angustifolius</name>
    <name type="common">Narrow-leaved blue lupine</name>
    <dbReference type="NCBI Taxonomy" id="3871"/>
    <lineage>
        <taxon>Eukaryota</taxon>
        <taxon>Viridiplantae</taxon>
        <taxon>Streptophyta</taxon>
        <taxon>Embryophyta</taxon>
        <taxon>Tracheophyta</taxon>
        <taxon>Spermatophyta</taxon>
        <taxon>Magnoliopsida</taxon>
        <taxon>eudicotyledons</taxon>
        <taxon>Gunneridae</taxon>
        <taxon>Pentapetalae</taxon>
        <taxon>rosids</taxon>
        <taxon>fabids</taxon>
        <taxon>Fabales</taxon>
        <taxon>Fabaceae</taxon>
        <taxon>Papilionoideae</taxon>
        <taxon>50 kb inversion clade</taxon>
        <taxon>genistoids sensu lato</taxon>
        <taxon>core genistoids</taxon>
        <taxon>Genisteae</taxon>
        <taxon>Lupinus</taxon>
    </lineage>
</organism>
<dbReference type="Gene3D" id="1.10.10.580">
    <property type="entry name" value="Structural maintenance of chromosome 1. Chain E"/>
    <property type="match status" value="1"/>
</dbReference>
<name>A0A1J7IC59_LUPAN</name>
<dbReference type="GO" id="GO:0003682">
    <property type="term" value="F:chromatin binding"/>
    <property type="evidence" value="ECO:0007669"/>
    <property type="project" value="TreeGrafter"/>
</dbReference>
<keyword evidence="3" id="KW-1185">Reference proteome</keyword>
<dbReference type="Pfam" id="PF04824">
    <property type="entry name" value="Rad21_Rec8"/>
    <property type="match status" value="1"/>
</dbReference>
<dbReference type="EMBL" id="CM007365">
    <property type="protein sequence ID" value="OIW11741.1"/>
    <property type="molecule type" value="Genomic_DNA"/>
</dbReference>
<dbReference type="GO" id="GO:0008278">
    <property type="term" value="C:cohesin complex"/>
    <property type="evidence" value="ECO:0007669"/>
    <property type="project" value="InterPro"/>
</dbReference>
<feature type="domain" description="Rad21/Rec8-like protein C-terminal eukaryotic" evidence="1">
    <location>
        <begin position="5"/>
        <end position="54"/>
    </location>
</feature>
<dbReference type="Proteomes" id="UP000188354">
    <property type="component" value="Chromosome LG05"/>
</dbReference>
<dbReference type="InterPro" id="IPR023093">
    <property type="entry name" value="ScpA-like_C"/>
</dbReference>
<evidence type="ECO:0000313" key="2">
    <source>
        <dbReference type="EMBL" id="OIW11741.1"/>
    </source>
</evidence>
<dbReference type="SUPFAM" id="SSF46785">
    <property type="entry name" value="Winged helix' DNA-binding domain"/>
    <property type="match status" value="1"/>
</dbReference>
<dbReference type="STRING" id="3871.A0A1J7IC59"/>
<accession>A0A1J7IC59</accession>
<dbReference type="InterPro" id="IPR006909">
    <property type="entry name" value="Rad21/Rec8_C_eu"/>
</dbReference>
<dbReference type="Gramene" id="OIW11741">
    <property type="protein sequence ID" value="OIW11741"/>
    <property type="gene ID" value="TanjilG_10943"/>
</dbReference>
<dbReference type="PANTHER" id="PTHR12585:SF55">
    <property type="entry name" value="SISTER CHROMATID COHESION 1 PROTEIN 3"/>
    <property type="match status" value="1"/>
</dbReference>
<dbReference type="AlphaFoldDB" id="A0A1J7IC59"/>
<proteinExistence type="predicted"/>
<dbReference type="InterPro" id="IPR039781">
    <property type="entry name" value="Rad21/Rec8-like"/>
</dbReference>
<protein>
    <recommendedName>
        <fullName evidence="1">Rad21/Rec8-like protein C-terminal eukaryotic domain-containing protein</fullName>
    </recommendedName>
</protein>
<gene>
    <name evidence="2" type="ORF">TanjilG_10943</name>
</gene>
<dbReference type="PANTHER" id="PTHR12585">
    <property type="entry name" value="SCC1 / RAD21 FAMILY MEMBER"/>
    <property type="match status" value="1"/>
</dbReference>
<dbReference type="GO" id="GO:1990414">
    <property type="term" value="P:replication-born double-strand break repair via sister chromatid exchange"/>
    <property type="evidence" value="ECO:0007669"/>
    <property type="project" value="TreeGrafter"/>
</dbReference>
<sequence>MEEPAEDLSLNKILERKTRKLSARMFFEVLVLKNHGLIDVQQDEPYGDISLKLTFSFSKAHI</sequence>
<dbReference type="GO" id="GO:0007062">
    <property type="term" value="P:sister chromatid cohesion"/>
    <property type="evidence" value="ECO:0007669"/>
    <property type="project" value="InterPro"/>
</dbReference>
<reference evidence="2 3" key="1">
    <citation type="journal article" date="2017" name="Plant Biotechnol. J.">
        <title>A comprehensive draft genome sequence for lupin (Lupinus angustifolius), an emerging health food: insights into plant-microbe interactions and legume evolution.</title>
        <authorList>
            <person name="Hane J.K."/>
            <person name="Ming Y."/>
            <person name="Kamphuis L.G."/>
            <person name="Nelson M.N."/>
            <person name="Garg G."/>
            <person name="Atkins C.A."/>
            <person name="Bayer P.E."/>
            <person name="Bravo A."/>
            <person name="Bringans S."/>
            <person name="Cannon S."/>
            <person name="Edwards D."/>
            <person name="Foley R."/>
            <person name="Gao L.L."/>
            <person name="Harrison M.J."/>
            <person name="Huang W."/>
            <person name="Hurgobin B."/>
            <person name="Li S."/>
            <person name="Liu C.W."/>
            <person name="McGrath A."/>
            <person name="Morahan G."/>
            <person name="Murray J."/>
            <person name="Weller J."/>
            <person name="Jian J."/>
            <person name="Singh K.B."/>
        </authorList>
    </citation>
    <scope>NUCLEOTIDE SEQUENCE [LARGE SCALE GENOMIC DNA]</scope>
    <source>
        <strain evidence="3">cv. Tanjil</strain>
        <tissue evidence="2">Whole plant</tissue>
    </source>
</reference>